<evidence type="ECO:0000256" key="2">
    <source>
        <dbReference type="HAMAP-Rule" id="MF_00048"/>
    </source>
</evidence>
<dbReference type="EMBL" id="DVGZ01000021">
    <property type="protein sequence ID" value="HIR46410.1"/>
    <property type="molecule type" value="Genomic_DNA"/>
</dbReference>
<protein>
    <recommendedName>
        <fullName evidence="2">UPF0102 protein IAB89_01940</fullName>
    </recommendedName>
</protein>
<reference evidence="3" key="2">
    <citation type="journal article" date="2021" name="PeerJ">
        <title>Extensive microbial diversity within the chicken gut microbiome revealed by metagenomics and culture.</title>
        <authorList>
            <person name="Gilroy R."/>
            <person name="Ravi A."/>
            <person name="Getino M."/>
            <person name="Pursley I."/>
            <person name="Horton D.L."/>
            <person name="Alikhan N.F."/>
            <person name="Baker D."/>
            <person name="Gharbi K."/>
            <person name="Hall N."/>
            <person name="Watson M."/>
            <person name="Adriaenssens E.M."/>
            <person name="Foster-Nyarko E."/>
            <person name="Jarju S."/>
            <person name="Secka A."/>
            <person name="Antonio M."/>
            <person name="Oren A."/>
            <person name="Chaudhuri R.R."/>
            <person name="La Ragione R."/>
            <person name="Hildebrand F."/>
            <person name="Pallen M.J."/>
        </authorList>
    </citation>
    <scope>NUCLEOTIDE SEQUENCE</scope>
    <source>
        <strain evidence="3">ChiSxjej1B13-7958</strain>
    </source>
</reference>
<dbReference type="HAMAP" id="MF_00048">
    <property type="entry name" value="UPF0102"/>
    <property type="match status" value="1"/>
</dbReference>
<dbReference type="PANTHER" id="PTHR34039">
    <property type="entry name" value="UPF0102 PROTEIN YRAN"/>
    <property type="match status" value="1"/>
</dbReference>
<dbReference type="PANTHER" id="PTHR34039:SF1">
    <property type="entry name" value="UPF0102 PROTEIN YRAN"/>
    <property type="match status" value="1"/>
</dbReference>
<comment type="caution">
    <text evidence="3">The sequence shown here is derived from an EMBL/GenBank/DDBJ whole genome shotgun (WGS) entry which is preliminary data.</text>
</comment>
<evidence type="ECO:0000313" key="4">
    <source>
        <dbReference type="Proteomes" id="UP000824242"/>
    </source>
</evidence>
<evidence type="ECO:0000313" key="3">
    <source>
        <dbReference type="EMBL" id="HIR46410.1"/>
    </source>
</evidence>
<dbReference type="InterPro" id="IPR011335">
    <property type="entry name" value="Restrct_endonuc-II-like"/>
</dbReference>
<comment type="similarity">
    <text evidence="1 2">Belongs to the UPF0102 family.</text>
</comment>
<sequence>MRQSNEAGKNGEKIAADYLLKKGYRIVSRNFRSKRGEIDLIATTGNYLVFVEVKEREANALVSPLEAVTSAKRARVIRAAQYYLMRYPSQLQPRFDVIAVVHRLDGVYAVTHLENAFEGGGW</sequence>
<dbReference type="AlphaFoldDB" id="A0A9D1DDL3"/>
<dbReference type="NCBIfam" id="NF009154">
    <property type="entry name" value="PRK12497.3-3"/>
    <property type="match status" value="1"/>
</dbReference>
<reference evidence="3" key="1">
    <citation type="submission" date="2020-10" db="EMBL/GenBank/DDBJ databases">
        <authorList>
            <person name="Gilroy R."/>
        </authorList>
    </citation>
    <scope>NUCLEOTIDE SEQUENCE</scope>
    <source>
        <strain evidence="3">ChiSxjej1B13-7958</strain>
    </source>
</reference>
<organism evidence="3 4">
    <name type="scientific">Candidatus Caccousia avicola</name>
    <dbReference type="NCBI Taxonomy" id="2840721"/>
    <lineage>
        <taxon>Bacteria</taxon>
        <taxon>Bacillati</taxon>
        <taxon>Bacillota</taxon>
        <taxon>Clostridia</taxon>
        <taxon>Eubacteriales</taxon>
        <taxon>Oscillospiraceae</taxon>
        <taxon>Oscillospiraceae incertae sedis</taxon>
        <taxon>Candidatus Caccousia</taxon>
    </lineage>
</organism>
<dbReference type="SUPFAM" id="SSF52980">
    <property type="entry name" value="Restriction endonuclease-like"/>
    <property type="match status" value="1"/>
</dbReference>
<accession>A0A9D1DDL3</accession>
<dbReference type="Proteomes" id="UP000824242">
    <property type="component" value="Unassembled WGS sequence"/>
</dbReference>
<name>A0A9D1DDL3_9FIRM</name>
<evidence type="ECO:0000256" key="1">
    <source>
        <dbReference type="ARBA" id="ARBA00006738"/>
    </source>
</evidence>
<gene>
    <name evidence="3" type="ORF">IAB89_01940</name>
</gene>
<proteinExistence type="inferred from homology"/>
<dbReference type="Gene3D" id="3.40.1350.10">
    <property type="match status" value="1"/>
</dbReference>
<dbReference type="GO" id="GO:0003676">
    <property type="term" value="F:nucleic acid binding"/>
    <property type="evidence" value="ECO:0007669"/>
    <property type="project" value="InterPro"/>
</dbReference>
<dbReference type="CDD" id="cd20736">
    <property type="entry name" value="PoNe_Nuclease"/>
    <property type="match status" value="1"/>
</dbReference>
<dbReference type="InterPro" id="IPR011856">
    <property type="entry name" value="tRNA_endonuc-like_dom_sf"/>
</dbReference>
<dbReference type="NCBIfam" id="TIGR00252">
    <property type="entry name" value="YraN family protein"/>
    <property type="match status" value="1"/>
</dbReference>
<dbReference type="NCBIfam" id="NF009150">
    <property type="entry name" value="PRK12497.1-3"/>
    <property type="match status" value="1"/>
</dbReference>
<dbReference type="Pfam" id="PF02021">
    <property type="entry name" value="UPF0102"/>
    <property type="match status" value="1"/>
</dbReference>
<dbReference type="InterPro" id="IPR003509">
    <property type="entry name" value="UPF0102_YraN-like"/>
</dbReference>